<dbReference type="AlphaFoldDB" id="A0A383E3C1"/>
<dbReference type="Pfam" id="PF13637">
    <property type="entry name" value="Ank_4"/>
    <property type="match status" value="1"/>
</dbReference>
<protein>
    <submittedName>
        <fullName evidence="1">Uncharacterized protein</fullName>
    </submittedName>
</protein>
<dbReference type="InterPro" id="IPR002110">
    <property type="entry name" value="Ankyrin_rpt"/>
</dbReference>
<dbReference type="InterPro" id="IPR036770">
    <property type="entry name" value="Ankyrin_rpt-contain_sf"/>
</dbReference>
<evidence type="ECO:0000313" key="1">
    <source>
        <dbReference type="EMBL" id="SVE51322.1"/>
    </source>
</evidence>
<sequence length="73" mass="8218">MVVLILWFPSSIGHKETAELLIAKGANVNPKNDREWTPLHYALPSPQAQTTQPAFWLNPLGPRDHQVPLVRLP</sequence>
<accession>A0A383E3C1</accession>
<dbReference type="EMBL" id="UINC01222507">
    <property type="protein sequence ID" value="SVE51322.1"/>
    <property type="molecule type" value="Genomic_DNA"/>
</dbReference>
<dbReference type="Gene3D" id="1.25.40.20">
    <property type="entry name" value="Ankyrin repeat-containing domain"/>
    <property type="match status" value="1"/>
</dbReference>
<reference evidence="1" key="1">
    <citation type="submission" date="2018-05" db="EMBL/GenBank/DDBJ databases">
        <authorList>
            <person name="Lanie J.A."/>
            <person name="Ng W.-L."/>
            <person name="Kazmierczak K.M."/>
            <person name="Andrzejewski T.M."/>
            <person name="Davidsen T.M."/>
            <person name="Wayne K.J."/>
            <person name="Tettelin H."/>
            <person name="Glass J.I."/>
            <person name="Rusch D."/>
            <person name="Podicherti R."/>
            <person name="Tsui H.-C.T."/>
            <person name="Winkler M.E."/>
        </authorList>
    </citation>
    <scope>NUCLEOTIDE SEQUENCE</scope>
</reference>
<name>A0A383E3C1_9ZZZZ</name>
<dbReference type="SUPFAM" id="SSF48403">
    <property type="entry name" value="Ankyrin repeat"/>
    <property type="match status" value="1"/>
</dbReference>
<gene>
    <name evidence="1" type="ORF">METZ01_LOCUS504176</name>
</gene>
<organism evidence="1">
    <name type="scientific">marine metagenome</name>
    <dbReference type="NCBI Taxonomy" id="408172"/>
    <lineage>
        <taxon>unclassified sequences</taxon>
        <taxon>metagenomes</taxon>
        <taxon>ecological metagenomes</taxon>
    </lineage>
</organism>
<proteinExistence type="predicted"/>